<dbReference type="Gene3D" id="2.60.40.10">
    <property type="entry name" value="Immunoglobulins"/>
    <property type="match status" value="1"/>
</dbReference>
<feature type="domain" description="Glucan biosynthesis periplasmic MdoG C-terminal" evidence="8">
    <location>
        <begin position="19"/>
        <end position="493"/>
    </location>
</feature>
<evidence type="ECO:0000256" key="3">
    <source>
        <dbReference type="ARBA" id="ARBA00009284"/>
    </source>
</evidence>
<comment type="caution">
    <text evidence="9">The sequence shown here is derived from an EMBL/GenBank/DDBJ whole genome shotgun (WGS) entry which is preliminary data.</text>
</comment>
<keyword evidence="6" id="KW-0574">Periplasm</keyword>
<evidence type="ECO:0000256" key="5">
    <source>
        <dbReference type="ARBA" id="ARBA00022729"/>
    </source>
</evidence>
<dbReference type="AlphaFoldDB" id="A0A7Y6TWS0"/>
<dbReference type="GO" id="GO:0030246">
    <property type="term" value="F:carbohydrate binding"/>
    <property type="evidence" value="ECO:0007669"/>
    <property type="project" value="InterPro"/>
</dbReference>
<evidence type="ECO:0000313" key="9">
    <source>
        <dbReference type="EMBL" id="NUZ06261.1"/>
    </source>
</evidence>
<dbReference type="GO" id="GO:0030288">
    <property type="term" value="C:outer membrane-bounded periplasmic space"/>
    <property type="evidence" value="ECO:0007669"/>
    <property type="project" value="TreeGrafter"/>
</dbReference>
<dbReference type="InterPro" id="IPR007444">
    <property type="entry name" value="Glucan_biosyn_MdoG_C"/>
</dbReference>
<dbReference type="PIRSF" id="PIRSF006281">
    <property type="entry name" value="MdoG"/>
    <property type="match status" value="1"/>
</dbReference>
<evidence type="ECO:0000259" key="8">
    <source>
        <dbReference type="Pfam" id="PF04349"/>
    </source>
</evidence>
<organism evidence="9 10">
    <name type="scientific">Piscinibacter koreensis</name>
    <dbReference type="NCBI Taxonomy" id="2742824"/>
    <lineage>
        <taxon>Bacteria</taxon>
        <taxon>Pseudomonadati</taxon>
        <taxon>Pseudomonadota</taxon>
        <taxon>Betaproteobacteria</taxon>
        <taxon>Burkholderiales</taxon>
        <taxon>Sphaerotilaceae</taxon>
        <taxon>Piscinibacter</taxon>
    </lineage>
</organism>
<sequence length="502" mass="56338">MRSTAVLLAGLLASAVHAFGFADVAAHAQKLAAQPYKPAPRVLPANLRELDYDAYRDIRFKPERALWRDEKLPFELMFFHLGRAVQEPVRINIVESAGVRHVPFDPTAFDYGRNRVEVHQVKGLDYAGFRVHTALNNPKYKDELLVFLGASYFRALGKGHAYGASARGLAVDTAAPSGEEFPRFTEFWIEKPTRRASSIVIHALLDSRRVAGAYRFVVTPGADTVMQVTARLFLRAPIAKLGIAPLTSMYTFGENQPNAEDFRPEVHDSDGLAVQTSPGEWLWRPLVNPRRLLVTSFESRDPQGFGLLQRDRAPTHYEDPEALYERRPSVWIEPVGKWGQGRVELVQIPTPDETNDNIVAYWVGAENPPVGKPIDFAYRLHWFSPAEPAGGKAWVVQTRRGHAGFKLAPGELHFVVDFDGGPLRVLRSNDTPPEAAVIVDSNGELREKNLFKNPVSGLWRMTVRVFRRDAAKPLEMRAQLKNGEAPLSETWSYIVPPERDRP</sequence>
<dbReference type="InterPro" id="IPR014438">
    <property type="entry name" value="Glucan_biosyn_MdoG/MdoD"/>
</dbReference>
<dbReference type="InterPro" id="IPR014756">
    <property type="entry name" value="Ig_E-set"/>
</dbReference>
<dbReference type="EMBL" id="JABWMJ010000004">
    <property type="protein sequence ID" value="NUZ06261.1"/>
    <property type="molecule type" value="Genomic_DNA"/>
</dbReference>
<evidence type="ECO:0000256" key="6">
    <source>
        <dbReference type="ARBA" id="ARBA00022764"/>
    </source>
</evidence>
<protein>
    <recommendedName>
        <fullName evidence="4">Glucans biosynthesis protein G</fullName>
    </recommendedName>
</protein>
<evidence type="ECO:0000256" key="2">
    <source>
        <dbReference type="ARBA" id="ARBA00005001"/>
    </source>
</evidence>
<feature type="chain" id="PRO_5031315926" description="Glucans biosynthesis protein G" evidence="7">
    <location>
        <begin position="19"/>
        <end position="502"/>
    </location>
</feature>
<gene>
    <name evidence="9" type="ORF">HQN59_10865</name>
</gene>
<dbReference type="Pfam" id="PF04349">
    <property type="entry name" value="MdoG"/>
    <property type="match status" value="1"/>
</dbReference>
<feature type="signal peptide" evidence="7">
    <location>
        <begin position="1"/>
        <end position="18"/>
    </location>
</feature>
<dbReference type="InterPro" id="IPR011013">
    <property type="entry name" value="Gal_mutarotase_sf_dom"/>
</dbReference>
<dbReference type="PANTHER" id="PTHR30504">
    <property type="entry name" value="GLUCANS BIOSYNTHESIS PROTEIN"/>
    <property type="match status" value="1"/>
</dbReference>
<keyword evidence="5 7" id="KW-0732">Signal</keyword>
<name>A0A7Y6TWS0_9BURK</name>
<evidence type="ECO:0000256" key="4">
    <source>
        <dbReference type="ARBA" id="ARBA00015376"/>
    </source>
</evidence>
<comment type="similarity">
    <text evidence="3">Belongs to the OpgD/OpgG family.</text>
</comment>
<dbReference type="SUPFAM" id="SSF81296">
    <property type="entry name" value="E set domains"/>
    <property type="match status" value="1"/>
</dbReference>
<comment type="pathway">
    <text evidence="2">Glycan metabolism; osmoregulated periplasmic glucan (OPG) biosynthesis.</text>
</comment>
<dbReference type="UniPathway" id="UPA00637"/>
<dbReference type="PANTHER" id="PTHR30504:SF4">
    <property type="entry name" value="GLUCANS BIOSYNTHESIS PROTEIN G"/>
    <property type="match status" value="1"/>
</dbReference>
<evidence type="ECO:0000256" key="1">
    <source>
        <dbReference type="ARBA" id="ARBA00004418"/>
    </source>
</evidence>
<keyword evidence="10" id="KW-1185">Reference proteome</keyword>
<dbReference type="GO" id="GO:0003824">
    <property type="term" value="F:catalytic activity"/>
    <property type="evidence" value="ECO:0007669"/>
    <property type="project" value="InterPro"/>
</dbReference>
<evidence type="ECO:0000313" key="10">
    <source>
        <dbReference type="Proteomes" id="UP000529637"/>
    </source>
</evidence>
<dbReference type="SUPFAM" id="SSF74650">
    <property type="entry name" value="Galactose mutarotase-like"/>
    <property type="match status" value="1"/>
</dbReference>
<reference evidence="9 10" key="1">
    <citation type="submission" date="2020-06" db="EMBL/GenBank/DDBJ databases">
        <title>Schlegella sp. ID0723 isolated from air conditioner.</title>
        <authorList>
            <person name="Kim D.Y."/>
            <person name="Kim D.-U."/>
        </authorList>
    </citation>
    <scope>NUCLEOTIDE SEQUENCE [LARGE SCALE GENOMIC DNA]</scope>
    <source>
        <strain evidence="9 10">ID0723</strain>
    </source>
</reference>
<dbReference type="InterPro" id="IPR013783">
    <property type="entry name" value="Ig-like_fold"/>
</dbReference>
<proteinExistence type="inferred from homology"/>
<dbReference type="InterPro" id="IPR014718">
    <property type="entry name" value="GH-type_carb-bd"/>
</dbReference>
<dbReference type="FunFam" id="2.70.98.10:FF:000001">
    <property type="entry name" value="Glucans biosynthesis protein G"/>
    <property type="match status" value="1"/>
</dbReference>
<dbReference type="Gene3D" id="2.70.98.10">
    <property type="match status" value="1"/>
</dbReference>
<dbReference type="GO" id="GO:0051274">
    <property type="term" value="P:beta-glucan biosynthetic process"/>
    <property type="evidence" value="ECO:0007669"/>
    <property type="project" value="TreeGrafter"/>
</dbReference>
<comment type="subcellular location">
    <subcellularLocation>
        <location evidence="1">Periplasm</location>
    </subcellularLocation>
</comment>
<accession>A0A7Y6TWS0</accession>
<dbReference type="Proteomes" id="UP000529637">
    <property type="component" value="Unassembled WGS sequence"/>
</dbReference>
<evidence type="ECO:0000256" key="7">
    <source>
        <dbReference type="SAM" id="SignalP"/>
    </source>
</evidence>